<dbReference type="EMBL" id="SRLO01000026">
    <property type="protein sequence ID" value="TNN84509.1"/>
    <property type="molecule type" value="Genomic_DNA"/>
</dbReference>
<accession>A0A4Z2J2S1</accession>
<name>A0A4Z2J2S1_9TELE</name>
<proteinExistence type="predicted"/>
<dbReference type="Proteomes" id="UP000314294">
    <property type="component" value="Unassembled WGS sequence"/>
</dbReference>
<sequence>MHDKSQLVLRVMGGRTTPICTRKVEYRLYPQALELPPASFRSRISKGALLIDNPDTCSPGRPSAKSLHCSLRDFPYLSAP</sequence>
<comment type="caution">
    <text evidence="1">The sequence shown here is derived from an EMBL/GenBank/DDBJ whole genome shotgun (WGS) entry which is preliminary data.</text>
</comment>
<dbReference type="AlphaFoldDB" id="A0A4Z2J2S1"/>
<keyword evidence="2" id="KW-1185">Reference proteome</keyword>
<protein>
    <submittedName>
        <fullName evidence="1">Uncharacterized protein</fullName>
    </submittedName>
</protein>
<evidence type="ECO:0000313" key="1">
    <source>
        <dbReference type="EMBL" id="TNN84509.1"/>
    </source>
</evidence>
<gene>
    <name evidence="1" type="ORF">EYF80_005209</name>
</gene>
<organism evidence="1 2">
    <name type="scientific">Liparis tanakae</name>
    <name type="common">Tanaka's snailfish</name>
    <dbReference type="NCBI Taxonomy" id="230148"/>
    <lineage>
        <taxon>Eukaryota</taxon>
        <taxon>Metazoa</taxon>
        <taxon>Chordata</taxon>
        <taxon>Craniata</taxon>
        <taxon>Vertebrata</taxon>
        <taxon>Euteleostomi</taxon>
        <taxon>Actinopterygii</taxon>
        <taxon>Neopterygii</taxon>
        <taxon>Teleostei</taxon>
        <taxon>Neoteleostei</taxon>
        <taxon>Acanthomorphata</taxon>
        <taxon>Eupercaria</taxon>
        <taxon>Perciformes</taxon>
        <taxon>Cottioidei</taxon>
        <taxon>Cottales</taxon>
        <taxon>Liparidae</taxon>
        <taxon>Liparis</taxon>
    </lineage>
</organism>
<evidence type="ECO:0000313" key="2">
    <source>
        <dbReference type="Proteomes" id="UP000314294"/>
    </source>
</evidence>
<reference evidence="1 2" key="1">
    <citation type="submission" date="2019-03" db="EMBL/GenBank/DDBJ databases">
        <title>First draft genome of Liparis tanakae, snailfish: a comprehensive survey of snailfish specific genes.</title>
        <authorList>
            <person name="Kim W."/>
            <person name="Song I."/>
            <person name="Jeong J.-H."/>
            <person name="Kim D."/>
            <person name="Kim S."/>
            <person name="Ryu S."/>
            <person name="Song J.Y."/>
            <person name="Lee S.K."/>
        </authorList>
    </citation>
    <scope>NUCLEOTIDE SEQUENCE [LARGE SCALE GENOMIC DNA]</scope>
    <source>
        <tissue evidence="1">Muscle</tissue>
    </source>
</reference>